<evidence type="ECO:0000256" key="6">
    <source>
        <dbReference type="ARBA" id="ARBA00023242"/>
    </source>
</evidence>
<dbReference type="EnsemblMetazoa" id="XM_030976646">
    <property type="protein sequence ID" value="XP_030832506"/>
    <property type="gene ID" value="LOC115920590"/>
</dbReference>
<dbReference type="CDD" id="cd15517">
    <property type="entry name" value="PHD_TCF19_like"/>
    <property type="match status" value="1"/>
</dbReference>
<dbReference type="Gene3D" id="3.30.40.10">
    <property type="entry name" value="Zinc/RING finger domain, C3HC4 (zinc finger)"/>
    <property type="match status" value="1"/>
</dbReference>
<feature type="compositionally biased region" description="Basic and acidic residues" evidence="8">
    <location>
        <begin position="554"/>
        <end position="585"/>
    </location>
</feature>
<reference evidence="11" key="2">
    <citation type="submission" date="2021-01" db="UniProtKB">
        <authorList>
            <consortium name="EnsemblMetazoa"/>
        </authorList>
    </citation>
    <scope>IDENTIFICATION</scope>
</reference>
<protein>
    <submittedName>
        <fullName evidence="11">Uncharacterized protein</fullName>
    </submittedName>
</protein>
<feature type="region of interest" description="Disordered" evidence="8">
    <location>
        <begin position="399"/>
        <end position="507"/>
    </location>
</feature>
<dbReference type="PROSITE" id="PS50016">
    <property type="entry name" value="ZF_PHD_2"/>
    <property type="match status" value="1"/>
</dbReference>
<feature type="region of interest" description="Disordered" evidence="8">
    <location>
        <begin position="553"/>
        <end position="602"/>
    </location>
</feature>
<reference evidence="12" key="1">
    <citation type="submission" date="2015-02" db="EMBL/GenBank/DDBJ databases">
        <title>Genome sequencing for Strongylocentrotus purpuratus.</title>
        <authorList>
            <person name="Murali S."/>
            <person name="Liu Y."/>
            <person name="Vee V."/>
            <person name="English A."/>
            <person name="Wang M."/>
            <person name="Skinner E."/>
            <person name="Han Y."/>
            <person name="Muzny D.M."/>
            <person name="Worley K.C."/>
            <person name="Gibbs R.A."/>
        </authorList>
    </citation>
    <scope>NUCLEOTIDE SEQUENCE</scope>
</reference>
<dbReference type="InterPro" id="IPR019787">
    <property type="entry name" value="Znf_PHD-finger"/>
</dbReference>
<evidence type="ECO:0000256" key="7">
    <source>
        <dbReference type="PROSITE-ProRule" id="PRU00146"/>
    </source>
</evidence>
<dbReference type="SUPFAM" id="SSF46689">
    <property type="entry name" value="Homeodomain-like"/>
    <property type="match status" value="1"/>
</dbReference>
<dbReference type="AlphaFoldDB" id="A0A7M7N7X6"/>
<keyword evidence="12" id="KW-1185">Reference proteome</keyword>
<keyword evidence="5" id="KW-0238">DNA-binding</keyword>
<dbReference type="InterPro" id="IPR011011">
    <property type="entry name" value="Znf_FYVE_PHD"/>
</dbReference>
<accession>A0A7M7N7X6</accession>
<evidence type="ECO:0000259" key="9">
    <source>
        <dbReference type="PROSITE" id="PS50016"/>
    </source>
</evidence>
<dbReference type="GeneID" id="115920590"/>
<dbReference type="InterPro" id="IPR050863">
    <property type="entry name" value="CenT-Element_Derived"/>
</dbReference>
<evidence type="ECO:0000256" key="5">
    <source>
        <dbReference type="ARBA" id="ARBA00023125"/>
    </source>
</evidence>
<dbReference type="PRINTS" id="PR01218">
    <property type="entry name" value="PSTLEXTENSIN"/>
</dbReference>
<dbReference type="InterPro" id="IPR001965">
    <property type="entry name" value="Znf_PHD"/>
</dbReference>
<evidence type="ECO:0000256" key="3">
    <source>
        <dbReference type="ARBA" id="ARBA00022771"/>
    </source>
</evidence>
<dbReference type="Pfam" id="PF03221">
    <property type="entry name" value="HTH_Tnp_Tc5"/>
    <property type="match status" value="1"/>
</dbReference>
<dbReference type="OrthoDB" id="10058523at2759"/>
<dbReference type="RefSeq" id="XP_030832506.1">
    <property type="nucleotide sequence ID" value="XM_030976646.1"/>
</dbReference>
<dbReference type="PANTHER" id="PTHR19303:SF74">
    <property type="entry name" value="POGO TRANSPOSABLE ELEMENT WITH KRAB DOMAIN"/>
    <property type="match status" value="1"/>
</dbReference>
<dbReference type="InterPro" id="IPR003882">
    <property type="entry name" value="Pistil_extensin"/>
</dbReference>
<organism evidence="11 12">
    <name type="scientific">Strongylocentrotus purpuratus</name>
    <name type="common">Purple sea urchin</name>
    <dbReference type="NCBI Taxonomy" id="7668"/>
    <lineage>
        <taxon>Eukaryota</taxon>
        <taxon>Metazoa</taxon>
        <taxon>Echinodermata</taxon>
        <taxon>Eleutherozoa</taxon>
        <taxon>Echinozoa</taxon>
        <taxon>Echinoidea</taxon>
        <taxon>Euechinoidea</taxon>
        <taxon>Echinacea</taxon>
        <taxon>Camarodonta</taxon>
        <taxon>Echinidea</taxon>
        <taxon>Strongylocentrotidae</taxon>
        <taxon>Strongylocentrotus</taxon>
    </lineage>
</organism>
<keyword evidence="3 7" id="KW-0863">Zinc-finger</keyword>
<dbReference type="PANTHER" id="PTHR19303">
    <property type="entry name" value="TRANSPOSON"/>
    <property type="match status" value="1"/>
</dbReference>
<feature type="compositionally biased region" description="Pro residues" evidence="8">
    <location>
        <begin position="404"/>
        <end position="487"/>
    </location>
</feature>
<dbReference type="InParanoid" id="A0A7M7N7X6"/>
<dbReference type="PROSITE" id="PS01359">
    <property type="entry name" value="ZF_PHD_1"/>
    <property type="match status" value="1"/>
</dbReference>
<evidence type="ECO:0000256" key="8">
    <source>
        <dbReference type="SAM" id="MobiDB-lite"/>
    </source>
</evidence>
<dbReference type="Proteomes" id="UP000007110">
    <property type="component" value="Unassembled WGS sequence"/>
</dbReference>
<evidence type="ECO:0000256" key="4">
    <source>
        <dbReference type="ARBA" id="ARBA00022833"/>
    </source>
</evidence>
<dbReference type="InterPro" id="IPR019786">
    <property type="entry name" value="Zinc_finger_PHD-type_CS"/>
</dbReference>
<dbReference type="Gene3D" id="1.10.10.60">
    <property type="entry name" value="Homeodomain-like"/>
    <property type="match status" value="1"/>
</dbReference>
<dbReference type="InterPro" id="IPR007889">
    <property type="entry name" value="HTH_Psq"/>
</dbReference>
<feature type="compositionally biased region" description="Basic residues" evidence="8">
    <location>
        <begin position="586"/>
        <end position="597"/>
    </location>
</feature>
<keyword evidence="2" id="KW-0479">Metal-binding</keyword>
<sequence>MPARRKYTGASLAEAVNRVRLGELSQRQASAQYGIPRATIFDKISGRRPPEMCAMGPSPYLTMAEEAKIATWAIQMSRIGYGRTKPQILQMAQRIIRDDGRPNPFKDDKPGKNWFSRFMTRNPTLSLRTPQALGQERAVLTPQKIDKWFEGLHQYMVEKNAVSILSCPDRIWNADESGFALSPTGDRVIGMRGAKFVYSFSSTTKTNLSTLEAASASGIFCPPFVIYPGKRVSRNWKPMEGAPESWLYGFSESGWMNSELFYSWLANHFHPFLLSRGTHFPVLLLVDGHASHVDLHVAEFCQHNNIILYRLQAHASHIIQPLDLSVFGPLKKAYKKREGEWKDAHPGQFVTKAFFAGVFANAWADIKPELATAGFRAAGIYPFTRGYCRDKLAPSQVFTTQAPPAAPPATPPAAPALPPAAPAPPPAAPAPPPAAPAPPPAAPAPPPAAPAPPPAAPAPPPAAPAPPPAAPAPPPAAPVIPAPPPAQEEPSTSTAMPIRPSTAYQYRPPTYVSPAFDKYLKFPEAVRSAPKRKTGDELPNAISGLDWIRYQTKRRSDKEAEEERKKKKREEREAKKAEKEKEKLEKKKKGGKRSRKVQLREEEVDEMVCSECQDDFDDEDGNNCVGCNYCPRWFHVECTELIGLNIEEVEATDFKCGVCDEE</sequence>
<dbReference type="KEGG" id="spu:115920590"/>
<evidence type="ECO:0000259" key="10">
    <source>
        <dbReference type="PROSITE" id="PS51253"/>
    </source>
</evidence>
<dbReference type="GO" id="GO:0008270">
    <property type="term" value="F:zinc ion binding"/>
    <property type="evidence" value="ECO:0007669"/>
    <property type="project" value="UniProtKB-KW"/>
</dbReference>
<dbReference type="InterPro" id="IPR036397">
    <property type="entry name" value="RNaseH_sf"/>
</dbReference>
<evidence type="ECO:0000313" key="12">
    <source>
        <dbReference type="Proteomes" id="UP000007110"/>
    </source>
</evidence>
<feature type="domain" description="HTH CENPB-type" evidence="10">
    <location>
        <begin position="53"/>
        <end position="128"/>
    </location>
</feature>
<dbReference type="OMA" id="GMEMTTR"/>
<feature type="domain" description="PHD-type" evidence="9">
    <location>
        <begin position="606"/>
        <end position="662"/>
    </location>
</feature>
<dbReference type="Gene3D" id="3.30.420.10">
    <property type="entry name" value="Ribonuclease H-like superfamily/Ribonuclease H"/>
    <property type="match status" value="1"/>
</dbReference>
<dbReference type="Pfam" id="PF05225">
    <property type="entry name" value="HTH_psq"/>
    <property type="match status" value="1"/>
</dbReference>
<dbReference type="InterPro" id="IPR013083">
    <property type="entry name" value="Znf_RING/FYVE/PHD"/>
</dbReference>
<keyword evidence="6" id="KW-0539">Nucleus</keyword>
<dbReference type="InterPro" id="IPR006600">
    <property type="entry name" value="HTH_CenpB_DNA-bd_dom"/>
</dbReference>
<evidence type="ECO:0000256" key="2">
    <source>
        <dbReference type="ARBA" id="ARBA00022723"/>
    </source>
</evidence>
<proteinExistence type="predicted"/>
<evidence type="ECO:0000313" key="11">
    <source>
        <dbReference type="EnsemblMetazoa" id="XP_030832506"/>
    </source>
</evidence>
<dbReference type="SUPFAM" id="SSF57903">
    <property type="entry name" value="FYVE/PHD zinc finger"/>
    <property type="match status" value="1"/>
</dbReference>
<dbReference type="GO" id="GO:0003677">
    <property type="term" value="F:DNA binding"/>
    <property type="evidence" value="ECO:0000318"/>
    <property type="project" value="GO_Central"/>
</dbReference>
<dbReference type="PROSITE" id="PS51253">
    <property type="entry name" value="HTH_CENPB"/>
    <property type="match status" value="1"/>
</dbReference>
<dbReference type="InterPro" id="IPR004875">
    <property type="entry name" value="DDE_SF_endonuclease_dom"/>
</dbReference>
<dbReference type="InterPro" id="IPR009057">
    <property type="entry name" value="Homeodomain-like_sf"/>
</dbReference>
<name>A0A7M7N7X6_STRPU</name>
<dbReference type="SMART" id="SM00249">
    <property type="entry name" value="PHD"/>
    <property type="match status" value="1"/>
</dbReference>
<evidence type="ECO:0000256" key="1">
    <source>
        <dbReference type="ARBA" id="ARBA00004123"/>
    </source>
</evidence>
<dbReference type="Pfam" id="PF03184">
    <property type="entry name" value="DDE_1"/>
    <property type="match status" value="1"/>
</dbReference>
<comment type="subcellular location">
    <subcellularLocation>
        <location evidence="1">Nucleus</location>
    </subcellularLocation>
</comment>
<dbReference type="GO" id="GO:0005634">
    <property type="term" value="C:nucleus"/>
    <property type="evidence" value="ECO:0000318"/>
    <property type="project" value="GO_Central"/>
</dbReference>
<keyword evidence="4" id="KW-0862">Zinc</keyword>